<gene>
    <name evidence="1" type="ORF">DVH24_019313</name>
</gene>
<proteinExistence type="predicted"/>
<evidence type="ECO:0000313" key="2">
    <source>
        <dbReference type="Proteomes" id="UP000290289"/>
    </source>
</evidence>
<dbReference type="AlphaFoldDB" id="A0A498I309"/>
<sequence length="199" mass="22132">FTVGFTLFQDHSDFVHQHSAPSVGTDTKSYVGSLSFFHLTTVRPHNIHRESAETQNLDFPLDLSKSLIPRSLNMFVISFSKFITFSSISSSSLPKYPTLYPSLSPKFPPYPLTHSSRKLSVLVFSKPSKAEEENELSLEPEDEWLKKLLDKKKPLGPGGLAGGEARVAHAALPRHADLKLNTIIVTGRSNWTEAHVYGI</sequence>
<comment type="caution">
    <text evidence="1">The sequence shown here is derived from an EMBL/GenBank/DDBJ whole genome shotgun (WGS) entry which is preliminary data.</text>
</comment>
<evidence type="ECO:0000313" key="1">
    <source>
        <dbReference type="EMBL" id="RXH76425.1"/>
    </source>
</evidence>
<feature type="non-terminal residue" evidence="1">
    <location>
        <position position="1"/>
    </location>
</feature>
<keyword evidence="2" id="KW-1185">Reference proteome</keyword>
<dbReference type="EMBL" id="RDQH01000340">
    <property type="protein sequence ID" value="RXH76425.1"/>
    <property type="molecule type" value="Genomic_DNA"/>
</dbReference>
<accession>A0A498I309</accession>
<name>A0A498I309_MALDO</name>
<dbReference type="Proteomes" id="UP000290289">
    <property type="component" value="Chromosome 14"/>
</dbReference>
<reference evidence="1 2" key="1">
    <citation type="submission" date="2018-10" db="EMBL/GenBank/DDBJ databases">
        <title>A high-quality apple genome assembly.</title>
        <authorList>
            <person name="Hu J."/>
        </authorList>
    </citation>
    <scope>NUCLEOTIDE SEQUENCE [LARGE SCALE GENOMIC DNA]</scope>
    <source>
        <strain evidence="2">cv. HFTH1</strain>
        <tissue evidence="1">Young leaf</tissue>
    </source>
</reference>
<organism evidence="1 2">
    <name type="scientific">Malus domestica</name>
    <name type="common">Apple</name>
    <name type="synonym">Pyrus malus</name>
    <dbReference type="NCBI Taxonomy" id="3750"/>
    <lineage>
        <taxon>Eukaryota</taxon>
        <taxon>Viridiplantae</taxon>
        <taxon>Streptophyta</taxon>
        <taxon>Embryophyta</taxon>
        <taxon>Tracheophyta</taxon>
        <taxon>Spermatophyta</taxon>
        <taxon>Magnoliopsida</taxon>
        <taxon>eudicotyledons</taxon>
        <taxon>Gunneridae</taxon>
        <taxon>Pentapetalae</taxon>
        <taxon>rosids</taxon>
        <taxon>fabids</taxon>
        <taxon>Rosales</taxon>
        <taxon>Rosaceae</taxon>
        <taxon>Amygdaloideae</taxon>
        <taxon>Maleae</taxon>
        <taxon>Malus</taxon>
    </lineage>
</organism>
<protein>
    <submittedName>
        <fullName evidence="1">Uncharacterized protein</fullName>
    </submittedName>
</protein>